<gene>
    <name evidence="2" type="ORF">CSSPJE1EN2_LOCUS225</name>
</gene>
<evidence type="ECO:0000313" key="2">
    <source>
        <dbReference type="EMBL" id="CAK9857230.1"/>
    </source>
</evidence>
<proteinExistence type="predicted"/>
<feature type="region of interest" description="Disordered" evidence="1">
    <location>
        <begin position="1"/>
        <end position="23"/>
    </location>
</feature>
<name>A0ABP1A2S3_9BRYO</name>
<protein>
    <submittedName>
        <fullName evidence="2">Uncharacterized protein</fullName>
    </submittedName>
</protein>
<evidence type="ECO:0000256" key="1">
    <source>
        <dbReference type="SAM" id="MobiDB-lite"/>
    </source>
</evidence>
<accession>A0ABP1A2S3</accession>
<dbReference type="Proteomes" id="UP001497522">
    <property type="component" value="Chromosome 1"/>
</dbReference>
<reference evidence="2 3" key="1">
    <citation type="submission" date="2024-03" db="EMBL/GenBank/DDBJ databases">
        <authorList>
            <consortium name="ELIXIR-Norway"/>
            <consortium name="Elixir Norway"/>
        </authorList>
    </citation>
    <scope>NUCLEOTIDE SEQUENCE [LARGE SCALE GENOMIC DNA]</scope>
</reference>
<keyword evidence="3" id="KW-1185">Reference proteome</keyword>
<dbReference type="EMBL" id="OZ023702">
    <property type="protein sequence ID" value="CAK9857230.1"/>
    <property type="molecule type" value="Genomic_DNA"/>
</dbReference>
<evidence type="ECO:0000313" key="3">
    <source>
        <dbReference type="Proteomes" id="UP001497522"/>
    </source>
</evidence>
<sequence length="110" mass="12503">MLKQSHAVLQHPRKHSRDVRLAGAPNPVGRVRCLLHELSDNARYSSGHRRLAVRRDTKKLVAPAIVQTREQFDHRLGNIVGEVSLKERQDDQMKVVELASDTNAKTHVEK</sequence>
<organism evidence="2 3">
    <name type="scientific">Sphagnum jensenii</name>
    <dbReference type="NCBI Taxonomy" id="128206"/>
    <lineage>
        <taxon>Eukaryota</taxon>
        <taxon>Viridiplantae</taxon>
        <taxon>Streptophyta</taxon>
        <taxon>Embryophyta</taxon>
        <taxon>Bryophyta</taxon>
        <taxon>Sphagnophytina</taxon>
        <taxon>Sphagnopsida</taxon>
        <taxon>Sphagnales</taxon>
        <taxon>Sphagnaceae</taxon>
        <taxon>Sphagnum</taxon>
    </lineage>
</organism>